<sequence length="68" mass="8193">MKEKAFLIIHGFKQKDELFKLIKLLKDNFPEKELIFATTTPTNLEWKLSDLIVEIEKEHEFMKKTKQK</sequence>
<dbReference type="AlphaFoldDB" id="A0A841GHV3"/>
<evidence type="ECO:0000313" key="1">
    <source>
        <dbReference type="EMBL" id="MBB6063212.1"/>
    </source>
</evidence>
<comment type="caution">
    <text evidence="1">The sequence shown here is derived from an EMBL/GenBank/DDBJ whole genome shotgun (WGS) entry which is preliminary data.</text>
</comment>
<organism evidence="1 2">
    <name type="scientific">Thermosipho japonicus</name>
    <dbReference type="NCBI Taxonomy" id="90323"/>
    <lineage>
        <taxon>Bacteria</taxon>
        <taxon>Thermotogati</taxon>
        <taxon>Thermotogota</taxon>
        <taxon>Thermotogae</taxon>
        <taxon>Thermotogales</taxon>
        <taxon>Fervidobacteriaceae</taxon>
        <taxon>Thermosipho</taxon>
    </lineage>
</organism>
<proteinExistence type="predicted"/>
<accession>A0A841GHV3</accession>
<dbReference type="RefSeq" id="WP_184619810.1">
    <property type="nucleotide sequence ID" value="NZ_JACHEX010000005.1"/>
</dbReference>
<dbReference type="EMBL" id="JACHEX010000005">
    <property type="protein sequence ID" value="MBB6063212.1"/>
    <property type="molecule type" value="Genomic_DNA"/>
</dbReference>
<name>A0A841GHV3_9BACT</name>
<dbReference type="Proteomes" id="UP000555828">
    <property type="component" value="Unassembled WGS sequence"/>
</dbReference>
<protein>
    <recommendedName>
        <fullName evidence="3">DUF3783 domain-containing protein</fullName>
    </recommendedName>
</protein>
<reference evidence="1 2" key="1">
    <citation type="submission" date="2020-08" db="EMBL/GenBank/DDBJ databases">
        <title>Genomic Encyclopedia of Type Strains, Phase IV (KMG-IV): sequencing the most valuable type-strain genomes for metagenomic binning, comparative biology and taxonomic classification.</title>
        <authorList>
            <person name="Goeker M."/>
        </authorList>
    </citation>
    <scope>NUCLEOTIDE SEQUENCE [LARGE SCALE GENOMIC DNA]</scope>
    <source>
        <strain evidence="1 2">DSM 13481</strain>
    </source>
</reference>
<keyword evidence="2" id="KW-1185">Reference proteome</keyword>
<dbReference type="InterPro" id="IPR016621">
    <property type="entry name" value="UCP014543"/>
</dbReference>
<evidence type="ECO:0000313" key="2">
    <source>
        <dbReference type="Proteomes" id="UP000555828"/>
    </source>
</evidence>
<gene>
    <name evidence="1" type="ORF">HNP65_001676</name>
</gene>
<dbReference type="Pfam" id="PF12646">
    <property type="entry name" value="DUF3783"/>
    <property type="match status" value="1"/>
</dbReference>
<evidence type="ECO:0008006" key="3">
    <source>
        <dbReference type="Google" id="ProtNLM"/>
    </source>
</evidence>